<evidence type="ECO:0000313" key="8">
    <source>
        <dbReference type="Proteomes" id="UP000294619"/>
    </source>
</evidence>
<keyword evidence="9" id="KW-1185">Reference proteome</keyword>
<dbReference type="NCBIfam" id="NF008154">
    <property type="entry name" value="PRK10906.1"/>
    <property type="match status" value="1"/>
</dbReference>
<sequence length="263" mass="29144">MKQSIRHQQIVELVTQRGYISTEDLVAVFNVTSQTIRRDLNELAEQNLIRRHHGGAASPSNSENSDYAERKSFFSKEKQAIAQQVAGLIKNGSSLFIDIGTTPEAVAYALLEHQNLRIVTNNLNAAHILMRKADFEITIAGGNLRSDGGIIGEATVDFISQFRLDYCILGISAIDEDGALLDYDFHEVQVKRALMQSSRKILLVADHSKFSRKAIVRLAAISEVDILLTDALPPENIAQLLQQHNIKLELCSALAENPVQNVE</sequence>
<name>A0A4V6P3Z7_9PAST</name>
<evidence type="ECO:0000259" key="5">
    <source>
        <dbReference type="PROSITE" id="PS51000"/>
    </source>
</evidence>
<dbReference type="Pfam" id="PF08220">
    <property type="entry name" value="HTH_DeoR"/>
    <property type="match status" value="1"/>
</dbReference>
<accession>A0A4V6P3Z7</accession>
<feature type="domain" description="HTH deoR-type" evidence="5">
    <location>
        <begin position="3"/>
        <end position="58"/>
    </location>
</feature>
<dbReference type="InterPro" id="IPR036388">
    <property type="entry name" value="WH-like_DNA-bd_sf"/>
</dbReference>
<evidence type="ECO:0000313" key="9">
    <source>
        <dbReference type="Proteomes" id="UP000305526"/>
    </source>
</evidence>
<dbReference type="PROSITE" id="PS00894">
    <property type="entry name" value="HTH_DEOR_1"/>
    <property type="match status" value="1"/>
</dbReference>
<dbReference type="InterPro" id="IPR037171">
    <property type="entry name" value="NagB/RpiA_transferase-like"/>
</dbReference>
<dbReference type="PANTHER" id="PTHR30363">
    <property type="entry name" value="HTH-TYPE TRANSCRIPTIONAL REGULATOR SRLR-RELATED"/>
    <property type="match status" value="1"/>
</dbReference>
<keyword evidence="3" id="KW-0238">DNA-binding</keyword>
<organism evidence="6 8">
    <name type="scientific">Testudinibacter aquarius</name>
    <dbReference type="NCBI Taxonomy" id="1524974"/>
    <lineage>
        <taxon>Bacteria</taxon>
        <taxon>Pseudomonadati</taxon>
        <taxon>Pseudomonadota</taxon>
        <taxon>Gammaproteobacteria</taxon>
        <taxon>Pasteurellales</taxon>
        <taxon>Pasteurellaceae</taxon>
        <taxon>Testudinibacter</taxon>
    </lineage>
</organism>
<dbReference type="InterPro" id="IPR001034">
    <property type="entry name" value="DeoR_HTH"/>
</dbReference>
<dbReference type="RefSeq" id="WP_132965246.1">
    <property type="nucleotide sequence ID" value="NZ_LEKL01000012.1"/>
</dbReference>
<dbReference type="PROSITE" id="PS51000">
    <property type="entry name" value="HTH_DEOR_2"/>
    <property type="match status" value="1"/>
</dbReference>
<proteinExistence type="predicted"/>
<evidence type="ECO:0000313" key="7">
    <source>
        <dbReference type="EMBL" id="TNG93159.1"/>
    </source>
</evidence>
<dbReference type="EMBL" id="VDGV01000012">
    <property type="protein sequence ID" value="TNG93159.1"/>
    <property type="molecule type" value="Genomic_DNA"/>
</dbReference>
<dbReference type="SMART" id="SM01134">
    <property type="entry name" value="DeoRC"/>
    <property type="match status" value="1"/>
</dbReference>
<dbReference type="Proteomes" id="UP000305526">
    <property type="component" value="Unassembled WGS sequence"/>
</dbReference>
<dbReference type="FunFam" id="1.10.10.10:FF:000081">
    <property type="entry name" value="DeoR/GlpR family transcriptional regulator"/>
    <property type="match status" value="1"/>
</dbReference>
<dbReference type="PANTHER" id="PTHR30363:SF4">
    <property type="entry name" value="GLYCEROL-3-PHOSPHATE REGULON REPRESSOR"/>
    <property type="match status" value="1"/>
</dbReference>
<dbReference type="Gene3D" id="3.30.750.70">
    <property type="entry name" value="4-hydroxybutyrate coenzyme like domains"/>
    <property type="match status" value="1"/>
</dbReference>
<dbReference type="SMART" id="SM00420">
    <property type="entry name" value="HTH_DEOR"/>
    <property type="match status" value="1"/>
</dbReference>
<dbReference type="Pfam" id="PF00455">
    <property type="entry name" value="DeoRC"/>
    <property type="match status" value="1"/>
</dbReference>
<reference evidence="6 8" key="1">
    <citation type="submission" date="2019-03" db="EMBL/GenBank/DDBJ databases">
        <title>Genomic Encyclopedia of Type Strains, Phase IV (KMG-IV): sequencing the most valuable type-strain genomes for metagenomic binning, comparative biology and taxonomic classification.</title>
        <authorList>
            <person name="Goeker M."/>
        </authorList>
    </citation>
    <scope>NUCLEOTIDE SEQUENCE [LARGE SCALE GENOMIC DNA]</scope>
    <source>
        <strain evidence="6 8">DSM 28140</strain>
    </source>
</reference>
<dbReference type="EMBL" id="SMCP01000002">
    <property type="protein sequence ID" value="TCV89379.1"/>
    <property type="molecule type" value="Genomic_DNA"/>
</dbReference>
<evidence type="ECO:0000256" key="2">
    <source>
        <dbReference type="ARBA" id="ARBA00023015"/>
    </source>
</evidence>
<dbReference type="PRINTS" id="PR00037">
    <property type="entry name" value="HTHLACR"/>
</dbReference>
<evidence type="ECO:0000256" key="4">
    <source>
        <dbReference type="ARBA" id="ARBA00023163"/>
    </source>
</evidence>
<keyword evidence="2" id="KW-0805">Transcription regulation</keyword>
<keyword evidence="1" id="KW-0678">Repressor</keyword>
<reference evidence="7 9" key="2">
    <citation type="submission" date="2019-05" db="EMBL/GenBank/DDBJ databases">
        <title>Pasteurellaceae isolates from reptiles.</title>
        <authorList>
            <person name="Bojesen A.M."/>
            <person name="Lund E."/>
        </authorList>
    </citation>
    <scope>NUCLEOTIDE SEQUENCE [LARGE SCALE GENOMIC DNA]</scope>
    <source>
        <strain evidence="7 9">ELNT2x</strain>
    </source>
</reference>
<dbReference type="InterPro" id="IPR018356">
    <property type="entry name" value="Tscrpt_reg_HTH_DeoR_CS"/>
</dbReference>
<dbReference type="InterPro" id="IPR036390">
    <property type="entry name" value="WH_DNA-bd_sf"/>
</dbReference>
<dbReference type="Gene3D" id="1.10.10.10">
    <property type="entry name" value="Winged helix-like DNA-binding domain superfamily/Winged helix DNA-binding domain"/>
    <property type="match status" value="1"/>
</dbReference>
<dbReference type="GO" id="GO:0003700">
    <property type="term" value="F:DNA-binding transcription factor activity"/>
    <property type="evidence" value="ECO:0007669"/>
    <property type="project" value="InterPro"/>
</dbReference>
<dbReference type="SUPFAM" id="SSF100950">
    <property type="entry name" value="NagB/RpiA/CoA transferase-like"/>
    <property type="match status" value="1"/>
</dbReference>
<evidence type="ECO:0000256" key="3">
    <source>
        <dbReference type="ARBA" id="ARBA00023125"/>
    </source>
</evidence>
<protein>
    <submittedName>
        <fullName evidence="6">DeoR family transcriptional regulator</fullName>
    </submittedName>
    <submittedName>
        <fullName evidence="7">DeoR/GlpR family transcriptional regulator</fullName>
    </submittedName>
</protein>
<dbReference type="SUPFAM" id="SSF46785">
    <property type="entry name" value="Winged helix' DNA-binding domain"/>
    <property type="match status" value="1"/>
</dbReference>
<dbReference type="GO" id="GO:0003677">
    <property type="term" value="F:DNA binding"/>
    <property type="evidence" value="ECO:0007669"/>
    <property type="project" value="UniProtKB-KW"/>
</dbReference>
<comment type="caution">
    <text evidence="6">The sequence shown here is derived from an EMBL/GenBank/DDBJ whole genome shotgun (WGS) entry which is preliminary data.</text>
</comment>
<dbReference type="AlphaFoldDB" id="A0A4V6P3Z7"/>
<dbReference type="InterPro" id="IPR050313">
    <property type="entry name" value="Carb_Metab_HTH_regulators"/>
</dbReference>
<evidence type="ECO:0000256" key="1">
    <source>
        <dbReference type="ARBA" id="ARBA00022491"/>
    </source>
</evidence>
<dbReference type="InterPro" id="IPR014036">
    <property type="entry name" value="DeoR-like_C"/>
</dbReference>
<evidence type="ECO:0000313" key="6">
    <source>
        <dbReference type="EMBL" id="TCV89379.1"/>
    </source>
</evidence>
<keyword evidence="4" id="KW-0804">Transcription</keyword>
<gene>
    <name evidence="6" type="ORF">EDC16_102256</name>
    <name evidence="7" type="ORF">FHQ21_02425</name>
</gene>
<dbReference type="Proteomes" id="UP000294619">
    <property type="component" value="Unassembled WGS sequence"/>
</dbReference>